<organism evidence="1 2">
    <name type="scientific">Tissierella simiarum</name>
    <dbReference type="NCBI Taxonomy" id="2841534"/>
    <lineage>
        <taxon>Bacteria</taxon>
        <taxon>Bacillati</taxon>
        <taxon>Bacillota</taxon>
        <taxon>Tissierellia</taxon>
        <taxon>Tissierellales</taxon>
        <taxon>Tissierellaceae</taxon>
        <taxon>Tissierella</taxon>
    </lineage>
</organism>
<dbReference type="RefSeq" id="WP_216521182.1">
    <property type="nucleotide sequence ID" value="NZ_JAHLPM010000015.1"/>
</dbReference>
<proteinExistence type="predicted"/>
<accession>A0ABS6E973</accession>
<protein>
    <submittedName>
        <fullName evidence="1">Uncharacterized protein</fullName>
    </submittedName>
</protein>
<gene>
    <name evidence="1" type="ORF">KQI42_15780</name>
</gene>
<reference evidence="1 2" key="1">
    <citation type="submission" date="2021-06" db="EMBL/GenBank/DDBJ databases">
        <authorList>
            <person name="Sun Q."/>
            <person name="Li D."/>
        </authorList>
    </citation>
    <scope>NUCLEOTIDE SEQUENCE [LARGE SCALE GENOMIC DNA]</scope>
    <source>
        <strain evidence="1 2">MSJ-40</strain>
    </source>
</reference>
<sequence>MIIEIKEPTKKLKEIRAKLGSDYSIKPVDGEQCIYRKINSNYDLEVSGLNDNKENIDAKISVWKISPYSQVIETVRDITSLNSLSISLIDLVEKYQDLN</sequence>
<dbReference type="Proteomes" id="UP000749471">
    <property type="component" value="Unassembled WGS sequence"/>
</dbReference>
<dbReference type="EMBL" id="JAHLPM010000015">
    <property type="protein sequence ID" value="MBU5439475.1"/>
    <property type="molecule type" value="Genomic_DNA"/>
</dbReference>
<comment type="caution">
    <text evidence="1">The sequence shown here is derived from an EMBL/GenBank/DDBJ whole genome shotgun (WGS) entry which is preliminary data.</text>
</comment>
<name>A0ABS6E973_9FIRM</name>
<evidence type="ECO:0000313" key="2">
    <source>
        <dbReference type="Proteomes" id="UP000749471"/>
    </source>
</evidence>
<evidence type="ECO:0000313" key="1">
    <source>
        <dbReference type="EMBL" id="MBU5439475.1"/>
    </source>
</evidence>
<keyword evidence="2" id="KW-1185">Reference proteome</keyword>